<evidence type="ECO:0000256" key="5">
    <source>
        <dbReference type="ARBA" id="ARBA00023002"/>
    </source>
</evidence>
<evidence type="ECO:0000256" key="8">
    <source>
        <dbReference type="SAM" id="MobiDB-lite"/>
    </source>
</evidence>
<keyword evidence="3 7" id="KW-0479">Metal-binding</keyword>
<proteinExistence type="predicted"/>
<keyword evidence="11" id="KW-1185">Reference proteome</keyword>
<dbReference type="GO" id="GO:0009055">
    <property type="term" value="F:electron transfer activity"/>
    <property type="evidence" value="ECO:0007669"/>
    <property type="project" value="InterPro"/>
</dbReference>
<name>A0AA37SDY9_9GAMM</name>
<dbReference type="SUPFAM" id="SSF46626">
    <property type="entry name" value="Cytochrome c"/>
    <property type="match status" value="2"/>
</dbReference>
<keyword evidence="4" id="KW-0732">Signal</keyword>
<evidence type="ECO:0000313" key="11">
    <source>
        <dbReference type="Proteomes" id="UP001161389"/>
    </source>
</evidence>
<evidence type="ECO:0000256" key="1">
    <source>
        <dbReference type="ARBA" id="ARBA00004196"/>
    </source>
</evidence>
<dbReference type="InterPro" id="IPR004852">
    <property type="entry name" value="Di-haem_cyt_c_peroxidsae"/>
</dbReference>
<sequence>MKLAYKVHGLVVVSLLTACSNSDDSRSVSSLDDRLSSVIQSNALTGDPSAGRDLVSINEPIAQLGMKLFYSKSLGGDQDAACVSCHHPALGGGDDLSLPIGVGADVHDLLGPGRTHGGGDVEPTVPRNAPTTFNIALWDEVLFHDGRVESLGKTAGKNGADGIGIRTPDSAFGSSDPEAGPSLTAAQARFPVTSAAEMRSDYELGGTNAQLRARLQARLRDEAPSAGEIDVDGADEDGLNNWVSAFEEVYAATVPSADIITFDRVTEAIAAYEISQVFVDTPWKSYVEGNKSALSDSQKRGALVFFTSIADGGAGCSSCHSGDFFTDEAFHNLAMPQIGEGKGNGVSGRDDFGRMRETSLVSDQYAFRTPTLLNIEHTGPYGHSGAYETLEDVIRHHLNPSDAIDDYFAAGGQCSNLSQLEGASCEDISGDVAESNTRLALDKLETDMTAGLSSLIETELSDQTVMDLVSFMTALTDPCLEDAMCLSQWIPESSDNTIDGNQINGEDENASPLVVN</sequence>
<keyword evidence="5" id="KW-0560">Oxidoreductase</keyword>
<feature type="region of interest" description="Disordered" evidence="8">
    <location>
        <begin position="497"/>
        <end position="516"/>
    </location>
</feature>
<dbReference type="Proteomes" id="UP001161389">
    <property type="component" value="Unassembled WGS sequence"/>
</dbReference>
<dbReference type="InterPro" id="IPR036909">
    <property type="entry name" value="Cyt_c-like_dom_sf"/>
</dbReference>
<evidence type="ECO:0000313" key="10">
    <source>
        <dbReference type="EMBL" id="GLQ33230.1"/>
    </source>
</evidence>
<dbReference type="PROSITE" id="PS51257">
    <property type="entry name" value="PROKAR_LIPOPROTEIN"/>
    <property type="match status" value="1"/>
</dbReference>
<dbReference type="InterPro" id="IPR051395">
    <property type="entry name" value="Cytochrome_c_Peroxidase/MauG"/>
</dbReference>
<organism evidence="10 11">
    <name type="scientific">Litoribrevibacter albus</name>
    <dbReference type="NCBI Taxonomy" id="1473156"/>
    <lineage>
        <taxon>Bacteria</taxon>
        <taxon>Pseudomonadati</taxon>
        <taxon>Pseudomonadota</taxon>
        <taxon>Gammaproteobacteria</taxon>
        <taxon>Oceanospirillales</taxon>
        <taxon>Oceanospirillaceae</taxon>
        <taxon>Litoribrevibacter</taxon>
    </lineage>
</organism>
<comment type="subcellular location">
    <subcellularLocation>
        <location evidence="1">Cell envelope</location>
    </subcellularLocation>
</comment>
<evidence type="ECO:0000256" key="3">
    <source>
        <dbReference type="ARBA" id="ARBA00022723"/>
    </source>
</evidence>
<dbReference type="PROSITE" id="PS51007">
    <property type="entry name" value="CYTC"/>
    <property type="match status" value="1"/>
</dbReference>
<dbReference type="GO" id="GO:0030313">
    <property type="term" value="C:cell envelope"/>
    <property type="evidence" value="ECO:0007669"/>
    <property type="project" value="UniProtKB-SubCell"/>
</dbReference>
<dbReference type="GO" id="GO:0004130">
    <property type="term" value="F:cytochrome-c peroxidase activity"/>
    <property type="evidence" value="ECO:0007669"/>
    <property type="project" value="TreeGrafter"/>
</dbReference>
<evidence type="ECO:0000256" key="6">
    <source>
        <dbReference type="ARBA" id="ARBA00023004"/>
    </source>
</evidence>
<accession>A0AA37SDY9</accession>
<dbReference type="GO" id="GO:0020037">
    <property type="term" value="F:heme binding"/>
    <property type="evidence" value="ECO:0007669"/>
    <property type="project" value="InterPro"/>
</dbReference>
<evidence type="ECO:0000259" key="9">
    <source>
        <dbReference type="PROSITE" id="PS51007"/>
    </source>
</evidence>
<dbReference type="PANTHER" id="PTHR30600">
    <property type="entry name" value="CYTOCHROME C PEROXIDASE-RELATED"/>
    <property type="match status" value="1"/>
</dbReference>
<evidence type="ECO:0000256" key="7">
    <source>
        <dbReference type="PROSITE-ProRule" id="PRU00433"/>
    </source>
</evidence>
<keyword evidence="6 7" id="KW-0408">Iron</keyword>
<dbReference type="RefSeq" id="WP_284383561.1">
    <property type="nucleotide sequence ID" value="NZ_BSNM01000026.1"/>
</dbReference>
<dbReference type="PANTHER" id="PTHR30600:SF10">
    <property type="entry name" value="BLL6722 PROTEIN"/>
    <property type="match status" value="1"/>
</dbReference>
<dbReference type="Pfam" id="PF03150">
    <property type="entry name" value="CCP_MauG"/>
    <property type="match status" value="1"/>
</dbReference>
<comment type="caution">
    <text evidence="10">The sequence shown here is derived from an EMBL/GenBank/DDBJ whole genome shotgun (WGS) entry which is preliminary data.</text>
</comment>
<dbReference type="EMBL" id="BSNM01000026">
    <property type="protein sequence ID" value="GLQ33230.1"/>
    <property type="molecule type" value="Genomic_DNA"/>
</dbReference>
<feature type="domain" description="Cytochrome c" evidence="9">
    <location>
        <begin position="296"/>
        <end position="476"/>
    </location>
</feature>
<reference evidence="10" key="1">
    <citation type="journal article" date="2014" name="Int. J. Syst. Evol. Microbiol.">
        <title>Complete genome sequence of Corynebacterium casei LMG S-19264T (=DSM 44701T), isolated from a smear-ripened cheese.</title>
        <authorList>
            <consortium name="US DOE Joint Genome Institute (JGI-PGF)"/>
            <person name="Walter F."/>
            <person name="Albersmeier A."/>
            <person name="Kalinowski J."/>
            <person name="Ruckert C."/>
        </authorList>
    </citation>
    <scope>NUCLEOTIDE SEQUENCE</scope>
    <source>
        <strain evidence="10">NBRC 110071</strain>
    </source>
</reference>
<dbReference type="GO" id="GO:0046872">
    <property type="term" value="F:metal ion binding"/>
    <property type="evidence" value="ECO:0007669"/>
    <property type="project" value="UniProtKB-KW"/>
</dbReference>
<dbReference type="Gene3D" id="1.10.760.10">
    <property type="entry name" value="Cytochrome c-like domain"/>
    <property type="match status" value="2"/>
</dbReference>
<evidence type="ECO:0000256" key="4">
    <source>
        <dbReference type="ARBA" id="ARBA00022729"/>
    </source>
</evidence>
<keyword evidence="2 7" id="KW-0349">Heme</keyword>
<protein>
    <recommendedName>
        <fullName evidence="9">Cytochrome c domain-containing protein</fullName>
    </recommendedName>
</protein>
<evidence type="ECO:0000256" key="2">
    <source>
        <dbReference type="ARBA" id="ARBA00022617"/>
    </source>
</evidence>
<dbReference type="AlphaFoldDB" id="A0AA37SDY9"/>
<reference evidence="10" key="2">
    <citation type="submission" date="2023-01" db="EMBL/GenBank/DDBJ databases">
        <title>Draft genome sequence of Litoribrevibacter albus strain NBRC 110071.</title>
        <authorList>
            <person name="Sun Q."/>
            <person name="Mori K."/>
        </authorList>
    </citation>
    <scope>NUCLEOTIDE SEQUENCE</scope>
    <source>
        <strain evidence="10">NBRC 110071</strain>
    </source>
</reference>
<dbReference type="InterPro" id="IPR009056">
    <property type="entry name" value="Cyt_c-like_dom"/>
</dbReference>
<gene>
    <name evidence="10" type="ORF">GCM10007876_37100</name>
</gene>
<feature type="region of interest" description="Disordered" evidence="8">
    <location>
        <begin position="153"/>
        <end position="182"/>
    </location>
</feature>